<dbReference type="PROSITE" id="PS51257">
    <property type="entry name" value="PROKAR_LIPOPROTEIN"/>
    <property type="match status" value="1"/>
</dbReference>
<feature type="compositionally biased region" description="Low complexity" evidence="9">
    <location>
        <begin position="628"/>
        <end position="638"/>
    </location>
</feature>
<dbReference type="SMART" id="SM00404">
    <property type="entry name" value="PTPc_motif"/>
    <property type="match status" value="1"/>
</dbReference>
<dbReference type="InterPro" id="IPR014020">
    <property type="entry name" value="Tensin_C2-dom"/>
</dbReference>
<organism evidence="14">
    <name type="scientific">Thelazia callipaeda</name>
    <name type="common">Oriental eyeworm</name>
    <name type="synonym">Parasitic nematode</name>
    <dbReference type="NCBI Taxonomy" id="103827"/>
    <lineage>
        <taxon>Eukaryota</taxon>
        <taxon>Metazoa</taxon>
        <taxon>Ecdysozoa</taxon>
        <taxon>Nematoda</taxon>
        <taxon>Chromadorea</taxon>
        <taxon>Rhabditida</taxon>
        <taxon>Spirurina</taxon>
        <taxon>Spiruromorpha</taxon>
        <taxon>Thelazioidea</taxon>
        <taxon>Thelaziidae</taxon>
        <taxon>Thelazia</taxon>
    </lineage>
</organism>
<reference evidence="12 13" key="2">
    <citation type="submission" date="2018-11" db="EMBL/GenBank/DDBJ databases">
        <authorList>
            <consortium name="Pathogen Informatics"/>
        </authorList>
    </citation>
    <scope>NUCLEOTIDE SEQUENCE [LARGE SCALE GENOMIC DNA]</scope>
</reference>
<comment type="subcellular location">
    <subcellularLocation>
        <location evidence="1">Cell projection</location>
        <location evidence="1">Neuron projection</location>
    </subcellularLocation>
    <subcellularLocation>
        <location evidence="2">Cytoplasm</location>
    </subcellularLocation>
</comment>
<dbReference type="GO" id="GO:0005634">
    <property type="term" value="C:nucleus"/>
    <property type="evidence" value="ECO:0007669"/>
    <property type="project" value="TreeGrafter"/>
</dbReference>
<dbReference type="PROSITE" id="PS50056">
    <property type="entry name" value="TYR_PHOSPHATASE_2"/>
    <property type="match status" value="1"/>
</dbReference>
<dbReference type="GO" id="GO:0050793">
    <property type="term" value="P:regulation of developmental process"/>
    <property type="evidence" value="ECO:0007669"/>
    <property type="project" value="UniProtKB-ARBA"/>
</dbReference>
<dbReference type="PANTHER" id="PTHR12305:SF81">
    <property type="entry name" value="PHOSPHATIDYLINOSITOL 3,4,5-TRISPHOSPHATE 3-PHOSPHATASE AND DUAL-SPECIFICITY PROTEIN PHOSPHATASE PTEN"/>
    <property type="match status" value="1"/>
</dbReference>
<feature type="domain" description="Tyrosine specific protein phosphatases" evidence="10">
    <location>
        <begin position="161"/>
        <end position="223"/>
    </location>
</feature>
<proteinExistence type="inferred from homology"/>
<dbReference type="Pfam" id="PF10409">
    <property type="entry name" value="PTEN_C2"/>
    <property type="match status" value="1"/>
</dbReference>
<dbReference type="GO" id="GO:0008285">
    <property type="term" value="P:negative regulation of cell population proliferation"/>
    <property type="evidence" value="ECO:0007669"/>
    <property type="project" value="TreeGrafter"/>
</dbReference>
<dbReference type="Gene3D" id="2.60.40.1110">
    <property type="match status" value="1"/>
</dbReference>
<dbReference type="CDD" id="cd14509">
    <property type="entry name" value="PTP_PTEN"/>
    <property type="match status" value="1"/>
</dbReference>
<dbReference type="InterPro" id="IPR057023">
    <property type="entry name" value="PTP-SAK"/>
</dbReference>
<dbReference type="EMBL" id="UYYF01004433">
    <property type="protein sequence ID" value="VDN04022.1"/>
    <property type="molecule type" value="Genomic_DNA"/>
</dbReference>
<dbReference type="GO" id="GO:0051896">
    <property type="term" value="P:regulation of phosphatidylinositol 3-kinase/protein kinase B signal transduction"/>
    <property type="evidence" value="ECO:0007669"/>
    <property type="project" value="TreeGrafter"/>
</dbReference>
<dbReference type="GO" id="GO:0048870">
    <property type="term" value="P:cell motility"/>
    <property type="evidence" value="ECO:0007669"/>
    <property type="project" value="TreeGrafter"/>
</dbReference>
<dbReference type="GO" id="GO:0005829">
    <property type="term" value="C:cytosol"/>
    <property type="evidence" value="ECO:0007669"/>
    <property type="project" value="TreeGrafter"/>
</dbReference>
<feature type="region of interest" description="Disordered" evidence="9">
    <location>
        <begin position="626"/>
        <end position="652"/>
    </location>
</feature>
<evidence type="ECO:0000256" key="9">
    <source>
        <dbReference type="SAM" id="MobiDB-lite"/>
    </source>
</evidence>
<dbReference type="InterPro" id="IPR029023">
    <property type="entry name" value="Tensin_phosphatase"/>
</dbReference>
<dbReference type="GO" id="GO:0005886">
    <property type="term" value="C:plasma membrane"/>
    <property type="evidence" value="ECO:0007669"/>
    <property type="project" value="TreeGrafter"/>
</dbReference>
<dbReference type="SMART" id="SM01326">
    <property type="entry name" value="PTEN_C2"/>
    <property type="match status" value="1"/>
</dbReference>
<evidence type="ECO:0000313" key="14">
    <source>
        <dbReference type="WBParaSite" id="TCLT_0000666001-mRNA-1"/>
    </source>
</evidence>
<dbReference type="GO" id="GO:0046856">
    <property type="term" value="P:phosphatidylinositol dephosphorylation"/>
    <property type="evidence" value="ECO:0007669"/>
    <property type="project" value="TreeGrafter"/>
</dbReference>
<evidence type="ECO:0000256" key="3">
    <source>
        <dbReference type="ARBA" id="ARBA00007881"/>
    </source>
</evidence>
<keyword evidence="6" id="KW-0904">Protein phosphatase</keyword>
<dbReference type="PROSITE" id="PS00383">
    <property type="entry name" value="TYR_PHOSPHATASE_1"/>
    <property type="match status" value="1"/>
</dbReference>
<evidence type="ECO:0000256" key="4">
    <source>
        <dbReference type="ARBA" id="ARBA00022490"/>
    </source>
</evidence>
<accession>A0A0N5D1D7</accession>
<evidence type="ECO:0000259" key="10">
    <source>
        <dbReference type="PROSITE" id="PS50056"/>
    </source>
</evidence>
<evidence type="ECO:0000313" key="13">
    <source>
        <dbReference type="Proteomes" id="UP000276776"/>
    </source>
</evidence>
<feature type="domain" description="Phosphatase tensin-type" evidence="11">
    <location>
        <begin position="73"/>
        <end position="244"/>
    </location>
</feature>
<evidence type="ECO:0000313" key="12">
    <source>
        <dbReference type="EMBL" id="VDN04022.1"/>
    </source>
</evidence>
<keyword evidence="13" id="KW-1185">Reference proteome</keyword>
<dbReference type="SUPFAM" id="SSF52799">
    <property type="entry name" value="(Phosphotyrosine protein) phosphatases II"/>
    <property type="match status" value="1"/>
</dbReference>
<dbReference type="OMA" id="LIYPEQL"/>
<evidence type="ECO:0000256" key="1">
    <source>
        <dbReference type="ARBA" id="ARBA00004487"/>
    </source>
</evidence>
<dbReference type="WBParaSite" id="TCLT_0000666001-mRNA-1">
    <property type="protein sequence ID" value="TCLT_0000666001-mRNA-1"/>
    <property type="gene ID" value="TCLT_0000666001"/>
</dbReference>
<reference evidence="14" key="1">
    <citation type="submission" date="2016-04" db="UniProtKB">
        <authorList>
            <consortium name="WormBaseParasite"/>
        </authorList>
    </citation>
    <scope>IDENTIFICATION</scope>
</reference>
<gene>
    <name evidence="12" type="ORF">TCLT_LOCUS6649</name>
</gene>
<dbReference type="Proteomes" id="UP000276776">
    <property type="component" value="Unassembled WGS sequence"/>
</dbReference>
<dbReference type="InterPro" id="IPR029021">
    <property type="entry name" value="Prot-tyrosine_phosphatase-like"/>
</dbReference>
<evidence type="ECO:0000256" key="5">
    <source>
        <dbReference type="ARBA" id="ARBA00022801"/>
    </source>
</evidence>
<sequence length="779" mass="90750">MDKEGCHDFSSGIEVAMTESLAVASTSSASCLKVPETRTPSLASSLPTVLCVTSKTSDVICNPWRNLVSQNRRRYKKDNFDLDLTYITDRIIAMGFPATDQEKIYRNSMEATVKFLERYHADHYMVFNLRGRHAYDPSYFHNRVMAFEMDDHHPPRLELMAPFCRAVHDYLAADEQNVVVVHCKAGKGRTGVMICAYLAYINFYCSPKQNMDYYSIVRTVNNKGVTIPSQRRYVYYFSHLRKHSLNYMPLRCELIGVYFERPPKLNGILLDGAYRLRVSNGDVDVFIPEPLRLSNRDFEEEEMQWGQYPCSVGEDHYNPYDPQPDKNCISSFVFTRRCYGWTVPAKKRVFIEGDVRIDFYMKKWFRGLRWTLKDRQKFGHVWFNTMFICPDYCRGVYVHGDEAHLYPKDEIVTLDPCSPTYSRSQTRNGILRNAPYHLDGNLESKKKRCDETCNKKEEFGVHQCDIDSPPGLEQHCPFRCLPLIYPEQLGRQPPRREIMTLLRDAHIKHSISDKCNKDLRQVSSGDVIPKSPKARLDCGGPMCLMRQPYEHVLTFSVLEIDRAFKSYKVNRNFKIYVVLKCVDVENKEDTELAKECIRNMCAAQAKIDARRAEEMRRKSGQFKFENVSDSTSMHSSSSYPADTKSDQTWRDDPRLHNANLRKYFFRQRTDSKSVYPPANYRCTLRKNSCSLSGLSKIALTNDEDISLSVEEEVVMKRKWQWLDSEDAKEDFIATRDQEWLEESSERKSAELVDFSNIHEDAYHHSKYCSYRVKIENAFK</sequence>
<keyword evidence="4" id="KW-0963">Cytoplasm</keyword>
<dbReference type="Pfam" id="PF22784">
    <property type="entry name" value="PTP-SAK"/>
    <property type="match status" value="1"/>
</dbReference>
<dbReference type="InterPro" id="IPR000387">
    <property type="entry name" value="Tyr_Pase_dom"/>
</dbReference>
<dbReference type="OrthoDB" id="16692at2759"/>
<dbReference type="GO" id="GO:0043005">
    <property type="term" value="C:neuron projection"/>
    <property type="evidence" value="ECO:0007669"/>
    <property type="project" value="UniProtKB-SubCell"/>
</dbReference>
<dbReference type="GO" id="GO:0043491">
    <property type="term" value="P:phosphatidylinositol 3-kinase/protein kinase B signal transduction"/>
    <property type="evidence" value="ECO:0007669"/>
    <property type="project" value="TreeGrafter"/>
</dbReference>
<dbReference type="InterPro" id="IPR045101">
    <property type="entry name" value="PTP_PTEN"/>
</dbReference>
<evidence type="ECO:0000259" key="11">
    <source>
        <dbReference type="PROSITE" id="PS51181"/>
    </source>
</evidence>
<dbReference type="Gene3D" id="3.90.190.10">
    <property type="entry name" value="Protein tyrosine phosphatase superfamily"/>
    <property type="match status" value="1"/>
</dbReference>
<keyword evidence="8" id="KW-0966">Cell projection</keyword>
<dbReference type="STRING" id="103827.A0A0N5D1D7"/>
<dbReference type="InterPro" id="IPR016130">
    <property type="entry name" value="Tyr_Pase_AS"/>
</dbReference>
<name>A0A0N5D1D7_THECL</name>
<evidence type="ECO:0000256" key="7">
    <source>
        <dbReference type="ARBA" id="ARBA00023098"/>
    </source>
</evidence>
<protein>
    <submittedName>
        <fullName evidence="14">Phosphatidylinositol-3,4,5-trisphosphate 3-phosphatase</fullName>
    </submittedName>
</protein>
<dbReference type="PROSITE" id="PS51181">
    <property type="entry name" value="PPASE_TENSIN"/>
    <property type="match status" value="1"/>
</dbReference>
<evidence type="ECO:0000256" key="6">
    <source>
        <dbReference type="ARBA" id="ARBA00022912"/>
    </source>
</evidence>
<evidence type="ECO:0000256" key="2">
    <source>
        <dbReference type="ARBA" id="ARBA00004496"/>
    </source>
</evidence>
<dbReference type="GO" id="GO:0016314">
    <property type="term" value="F:phosphatidylinositol-3,4,5-trisphosphate 3-phosphatase activity"/>
    <property type="evidence" value="ECO:0007669"/>
    <property type="project" value="TreeGrafter"/>
</dbReference>
<keyword evidence="5" id="KW-0378">Hydrolase</keyword>
<dbReference type="AlphaFoldDB" id="A0A0N5D1D7"/>
<dbReference type="InterPro" id="IPR003595">
    <property type="entry name" value="Tyr_Pase_cat"/>
</dbReference>
<feature type="compositionally biased region" description="Basic and acidic residues" evidence="9">
    <location>
        <begin position="643"/>
        <end position="652"/>
    </location>
</feature>
<comment type="similarity">
    <text evidence="3">Belongs to the PTEN phosphatase protein family.</text>
</comment>
<keyword evidence="7" id="KW-0443">Lipid metabolism</keyword>
<evidence type="ECO:0000256" key="8">
    <source>
        <dbReference type="ARBA" id="ARBA00023273"/>
    </source>
</evidence>
<dbReference type="PANTHER" id="PTHR12305">
    <property type="entry name" value="PHOSPHATASE WITH HOMOLOGY TO TENSIN"/>
    <property type="match status" value="1"/>
</dbReference>
<dbReference type="InterPro" id="IPR051281">
    <property type="entry name" value="Dual-spec_lipid-protein_phosph"/>
</dbReference>
<dbReference type="GO" id="GO:0004725">
    <property type="term" value="F:protein tyrosine phosphatase activity"/>
    <property type="evidence" value="ECO:0007669"/>
    <property type="project" value="TreeGrafter"/>
</dbReference>